<dbReference type="PANTHER" id="PTHR47974:SF9">
    <property type="entry name" value="RECEPTOR-LIKE SERINE_THREONINE-PROTEIN KINASE"/>
    <property type="match status" value="1"/>
</dbReference>
<evidence type="ECO:0000256" key="6">
    <source>
        <dbReference type="ARBA" id="ARBA00022679"/>
    </source>
</evidence>
<keyword evidence="13" id="KW-0067">ATP-binding</keyword>
<evidence type="ECO:0000256" key="21">
    <source>
        <dbReference type="SAM" id="Phobius"/>
    </source>
</evidence>
<evidence type="ECO:0000256" key="13">
    <source>
        <dbReference type="ARBA" id="ARBA00022840"/>
    </source>
</evidence>
<sequence length="569" mass="61766">MPLELRPRSSTQFPLFLLTCKKEFAEVYCALMAVVLVIVLASNSEPLFYLLGFLVCIGSTTRRASKSAIQQILLTSKDEKINSMNLLVLGNAKAALIAVVLVLIFRNPVTVMGMTEFTVTTMIAVLYSKCVFIRCSRLLDSESNANSLTTSGKSSGIKKKALRNFPVVNYSTELKLPGLDTECVICLSNFLPGSTLFASNYLNQSWPSPNSTFSLTFVEKTPTSYIPAITYSGGVPVWTAGKTAVDSSGSFQLHPSGTLRLVNGTGAIIWDSSTGSLNVSSACLDDSGNFKLLKNDSVSAWSSFDNPTDAILPSQNFTYGKILRSGYYSFTLLRPGNLTLRWNDSVVYYNEGFKSNLTSPILSLQPNGILSIFDETLSSAAIIAYSSDYAEGSDVLRFLRLDSDGNLRIYSSARGTGTVTKRWAAIPDQCQVYGYCGNMGICGYNDSSSDPVCKCPSQHFEMIDGNDSRKGCKRKMEIESCRRNATMLELQHTKFLTFQPEVSSQVFFSGISACRLNCLVSSSCAASTSLSDGTGLCYLKSPSFVSGYQNPAVPSTSYIKVCGPVSPNP</sequence>
<protein>
    <recommendedName>
        <fullName evidence="2">non-specific serine/threonine protein kinase</fullName>
        <ecNumber evidence="2">2.7.11.1</ecNumber>
    </recommendedName>
</protein>
<dbReference type="GO" id="GO:0048544">
    <property type="term" value="P:recognition of pollen"/>
    <property type="evidence" value="ECO:0007669"/>
    <property type="project" value="InterPro"/>
</dbReference>
<evidence type="ECO:0000256" key="10">
    <source>
        <dbReference type="ARBA" id="ARBA00022737"/>
    </source>
</evidence>
<evidence type="ECO:0000256" key="4">
    <source>
        <dbReference type="ARBA" id="ARBA00022527"/>
    </source>
</evidence>
<keyword evidence="14 21" id="KW-1133">Transmembrane helix</keyword>
<evidence type="ECO:0000256" key="15">
    <source>
        <dbReference type="ARBA" id="ARBA00023136"/>
    </source>
</evidence>
<evidence type="ECO:0000313" key="24">
    <source>
        <dbReference type="Proteomes" id="UP001428341"/>
    </source>
</evidence>
<evidence type="ECO:0000256" key="18">
    <source>
        <dbReference type="ARBA" id="ARBA00023180"/>
    </source>
</evidence>
<keyword evidence="6" id="KW-0808">Transferase</keyword>
<keyword evidence="10" id="KW-0677">Repeat</keyword>
<keyword evidence="4" id="KW-0723">Serine/threonine-protein kinase</keyword>
<keyword evidence="7 21" id="KW-0812">Transmembrane</keyword>
<evidence type="ECO:0000256" key="1">
    <source>
        <dbReference type="ARBA" id="ARBA00004251"/>
    </source>
</evidence>
<accession>A0AAP0N4L5</accession>
<dbReference type="InterPro" id="IPR036426">
    <property type="entry name" value="Bulb-type_lectin_dom_sf"/>
</dbReference>
<dbReference type="SUPFAM" id="SSF51110">
    <property type="entry name" value="alpha-D-mannose-specific plant lectins"/>
    <property type="match status" value="2"/>
</dbReference>
<proteinExistence type="predicted"/>
<keyword evidence="17" id="KW-0675">Receptor</keyword>
<evidence type="ECO:0000256" key="20">
    <source>
        <dbReference type="ARBA" id="ARBA00048679"/>
    </source>
</evidence>
<dbReference type="GO" id="GO:0005524">
    <property type="term" value="F:ATP binding"/>
    <property type="evidence" value="ECO:0007669"/>
    <property type="project" value="UniProtKB-KW"/>
</dbReference>
<evidence type="ECO:0000256" key="16">
    <source>
        <dbReference type="ARBA" id="ARBA00023157"/>
    </source>
</evidence>
<keyword evidence="24" id="KW-1185">Reference proteome</keyword>
<dbReference type="Proteomes" id="UP001428341">
    <property type="component" value="Unassembled WGS sequence"/>
</dbReference>
<dbReference type="Pfam" id="PF00954">
    <property type="entry name" value="S_locus_glycop"/>
    <property type="match status" value="1"/>
</dbReference>
<dbReference type="AlphaFoldDB" id="A0AAP0N4L5"/>
<feature type="domain" description="Bulb-type lectin" evidence="22">
    <location>
        <begin position="187"/>
        <end position="305"/>
    </location>
</feature>
<comment type="caution">
    <text evidence="23">The sequence shown here is derived from an EMBL/GenBank/DDBJ whole genome shotgun (WGS) entry which is preliminary data.</text>
</comment>
<dbReference type="Gene3D" id="2.90.10.10">
    <property type="entry name" value="Bulb-type lectin domain"/>
    <property type="match status" value="2"/>
</dbReference>
<dbReference type="InterPro" id="IPR001480">
    <property type="entry name" value="Bulb-type_lectin_dom"/>
</dbReference>
<dbReference type="EMBL" id="JBCGBO010000001">
    <property type="protein sequence ID" value="KAK9230360.1"/>
    <property type="molecule type" value="Genomic_DNA"/>
</dbReference>
<dbReference type="SMART" id="SM00108">
    <property type="entry name" value="B_lectin"/>
    <property type="match status" value="1"/>
</dbReference>
<gene>
    <name evidence="23" type="ORF">WN944_023327</name>
</gene>
<dbReference type="Pfam" id="PF01453">
    <property type="entry name" value="B_lectin"/>
    <property type="match status" value="1"/>
</dbReference>
<evidence type="ECO:0000313" key="23">
    <source>
        <dbReference type="EMBL" id="KAK9230360.1"/>
    </source>
</evidence>
<evidence type="ECO:0000256" key="5">
    <source>
        <dbReference type="ARBA" id="ARBA00022536"/>
    </source>
</evidence>
<keyword evidence="9" id="KW-0430">Lectin</keyword>
<comment type="subcellular location">
    <subcellularLocation>
        <location evidence="1">Cell membrane</location>
        <topology evidence="1">Single-pass type I membrane protein</topology>
    </subcellularLocation>
</comment>
<keyword evidence="18" id="KW-0325">Glycoprotein</keyword>
<dbReference type="InterPro" id="IPR000858">
    <property type="entry name" value="S_locus_glycoprot_dom"/>
</dbReference>
<evidence type="ECO:0000256" key="8">
    <source>
        <dbReference type="ARBA" id="ARBA00022729"/>
    </source>
</evidence>
<keyword evidence="12" id="KW-0418">Kinase</keyword>
<evidence type="ECO:0000256" key="9">
    <source>
        <dbReference type="ARBA" id="ARBA00022734"/>
    </source>
</evidence>
<keyword evidence="11" id="KW-0547">Nucleotide-binding</keyword>
<comment type="catalytic activity">
    <reaction evidence="20">
        <text>L-seryl-[protein] + ATP = O-phospho-L-seryl-[protein] + ADP + H(+)</text>
        <dbReference type="Rhea" id="RHEA:17989"/>
        <dbReference type="Rhea" id="RHEA-COMP:9863"/>
        <dbReference type="Rhea" id="RHEA-COMP:11604"/>
        <dbReference type="ChEBI" id="CHEBI:15378"/>
        <dbReference type="ChEBI" id="CHEBI:29999"/>
        <dbReference type="ChEBI" id="CHEBI:30616"/>
        <dbReference type="ChEBI" id="CHEBI:83421"/>
        <dbReference type="ChEBI" id="CHEBI:456216"/>
        <dbReference type="EC" id="2.7.11.1"/>
    </reaction>
</comment>
<dbReference type="GO" id="GO:0005886">
    <property type="term" value="C:plasma membrane"/>
    <property type="evidence" value="ECO:0007669"/>
    <property type="project" value="UniProtKB-SubCell"/>
</dbReference>
<feature type="transmembrane region" description="Helical" evidence="21">
    <location>
        <begin position="86"/>
        <end position="105"/>
    </location>
</feature>
<evidence type="ECO:0000256" key="11">
    <source>
        <dbReference type="ARBA" id="ARBA00022741"/>
    </source>
</evidence>
<evidence type="ECO:0000256" key="12">
    <source>
        <dbReference type="ARBA" id="ARBA00022777"/>
    </source>
</evidence>
<dbReference type="EC" id="2.7.11.1" evidence="2"/>
<evidence type="ECO:0000256" key="19">
    <source>
        <dbReference type="ARBA" id="ARBA00047899"/>
    </source>
</evidence>
<name>A0AAP0N4L5_9ROSI</name>
<evidence type="ECO:0000256" key="17">
    <source>
        <dbReference type="ARBA" id="ARBA00023170"/>
    </source>
</evidence>
<dbReference type="GO" id="GO:0030246">
    <property type="term" value="F:carbohydrate binding"/>
    <property type="evidence" value="ECO:0007669"/>
    <property type="project" value="UniProtKB-KW"/>
</dbReference>
<keyword evidence="16" id="KW-1015">Disulfide bond</keyword>
<dbReference type="PANTHER" id="PTHR47974">
    <property type="entry name" value="OS07G0415500 PROTEIN"/>
    <property type="match status" value="1"/>
</dbReference>
<reference evidence="23 24" key="1">
    <citation type="submission" date="2024-05" db="EMBL/GenBank/DDBJ databases">
        <title>Haplotype-resolved chromosome-level genome assembly of Huyou (Citrus changshanensis).</title>
        <authorList>
            <person name="Miao C."/>
            <person name="Chen W."/>
            <person name="Wu Y."/>
            <person name="Wang L."/>
            <person name="Zhao S."/>
            <person name="Grierson D."/>
            <person name="Xu C."/>
            <person name="Chen K."/>
        </authorList>
    </citation>
    <scope>NUCLEOTIDE SEQUENCE [LARGE SCALE GENOMIC DNA]</scope>
    <source>
        <strain evidence="23">01-14</strain>
        <tissue evidence="23">Leaf</tissue>
    </source>
</reference>
<evidence type="ECO:0000256" key="2">
    <source>
        <dbReference type="ARBA" id="ARBA00012513"/>
    </source>
</evidence>
<dbReference type="FunFam" id="2.90.10.10:FF:000016">
    <property type="entry name" value="G-type lectin S-receptor-like serine/threonine-protein kinase"/>
    <property type="match status" value="1"/>
</dbReference>
<keyword evidence="5" id="KW-0245">EGF-like domain</keyword>
<comment type="catalytic activity">
    <reaction evidence="19">
        <text>L-threonyl-[protein] + ATP = O-phospho-L-threonyl-[protein] + ADP + H(+)</text>
        <dbReference type="Rhea" id="RHEA:46608"/>
        <dbReference type="Rhea" id="RHEA-COMP:11060"/>
        <dbReference type="Rhea" id="RHEA-COMP:11605"/>
        <dbReference type="ChEBI" id="CHEBI:15378"/>
        <dbReference type="ChEBI" id="CHEBI:30013"/>
        <dbReference type="ChEBI" id="CHEBI:30616"/>
        <dbReference type="ChEBI" id="CHEBI:61977"/>
        <dbReference type="ChEBI" id="CHEBI:456216"/>
        <dbReference type="EC" id="2.7.11.1"/>
    </reaction>
</comment>
<keyword evidence="15 21" id="KW-0472">Membrane</keyword>
<dbReference type="GO" id="GO:0004674">
    <property type="term" value="F:protein serine/threonine kinase activity"/>
    <property type="evidence" value="ECO:0007669"/>
    <property type="project" value="UniProtKB-KW"/>
</dbReference>
<evidence type="ECO:0000256" key="3">
    <source>
        <dbReference type="ARBA" id="ARBA00022475"/>
    </source>
</evidence>
<evidence type="ECO:0000256" key="7">
    <source>
        <dbReference type="ARBA" id="ARBA00022692"/>
    </source>
</evidence>
<evidence type="ECO:0000259" key="22">
    <source>
        <dbReference type="PROSITE" id="PS50927"/>
    </source>
</evidence>
<organism evidence="23 24">
    <name type="scientific">Citrus x changshan-huyou</name>
    <dbReference type="NCBI Taxonomy" id="2935761"/>
    <lineage>
        <taxon>Eukaryota</taxon>
        <taxon>Viridiplantae</taxon>
        <taxon>Streptophyta</taxon>
        <taxon>Embryophyta</taxon>
        <taxon>Tracheophyta</taxon>
        <taxon>Spermatophyta</taxon>
        <taxon>Magnoliopsida</taxon>
        <taxon>eudicotyledons</taxon>
        <taxon>Gunneridae</taxon>
        <taxon>Pentapetalae</taxon>
        <taxon>rosids</taxon>
        <taxon>malvids</taxon>
        <taxon>Sapindales</taxon>
        <taxon>Rutaceae</taxon>
        <taxon>Aurantioideae</taxon>
        <taxon>Citrus</taxon>
    </lineage>
</organism>
<keyword evidence="3" id="KW-1003">Cell membrane</keyword>
<keyword evidence="8" id="KW-0732">Signal</keyword>
<evidence type="ECO:0000256" key="14">
    <source>
        <dbReference type="ARBA" id="ARBA00022989"/>
    </source>
</evidence>
<dbReference type="FunFam" id="2.90.10.10:FF:000025">
    <property type="entry name" value="G-type lectin S-receptor-like serine/threonine-protein kinase"/>
    <property type="match status" value="1"/>
</dbReference>
<dbReference type="PROSITE" id="PS50927">
    <property type="entry name" value="BULB_LECTIN"/>
    <property type="match status" value="1"/>
</dbReference>